<dbReference type="eggNOG" id="KOG1211">
    <property type="taxonomic scope" value="Eukaryota"/>
</dbReference>
<dbReference type="PANTHER" id="PTHR42678">
    <property type="entry name" value="AMIDASE"/>
    <property type="match status" value="1"/>
</dbReference>
<dbReference type="Proteomes" id="UP000001610">
    <property type="component" value="Unassembled WGS sequence"/>
</dbReference>
<sequence>MSEFIFNPQTTNSVELTLLLAQGQITSVQIVQTYLTHIEQHNPSLNALISQPPRENVLREAAKLDQERQNGKLRGPLHGIPIILKDCFTTASSLGMSTTCGSLALVGARAPKNSAIVQKIIDGGLIILAKANMTEFCGMKMTYMMPGWSAHGGQTLSPYAPGGSSTGSAVSLASGFAPLAMGTETIGSIITPTSRNALYGLKPTVSAQDTTGMFTMTEFYDSPGPMAKSAADIRALAGLLLDRDFDAPDMGSWKGLSVGIVDPRLWTLDESMCRQHDGTAENMVEEYHLPCPEVPWATHEYVEHLQLADARGTDWEFNNICLPKFLTTFDDFPIRSVKDIVQFNLANKERAMPEPYTEQNDLIKAMNSNEPAAAVDALKATLRAKARGVLDTAFDEAGVKVLVGTCDSAFCVHAAAAGYPVCAVPLATLRYNGRPFGLCAVGRADGEEALLRFMAAYEAAMPARAVPEL</sequence>
<dbReference type="EMBL" id="JH126400">
    <property type="protein sequence ID" value="EGX94347.1"/>
    <property type="molecule type" value="Genomic_DNA"/>
</dbReference>
<dbReference type="InterPro" id="IPR036928">
    <property type="entry name" value="AS_sf"/>
</dbReference>
<feature type="domain" description="Amidase" evidence="1">
    <location>
        <begin position="30"/>
        <end position="451"/>
    </location>
</feature>
<evidence type="ECO:0000313" key="3">
    <source>
        <dbReference type="Proteomes" id="UP000001610"/>
    </source>
</evidence>
<evidence type="ECO:0000259" key="1">
    <source>
        <dbReference type="Pfam" id="PF01425"/>
    </source>
</evidence>
<name>G3JAT4_CORMM</name>
<evidence type="ECO:0000313" key="2">
    <source>
        <dbReference type="EMBL" id="EGX94347.1"/>
    </source>
</evidence>
<dbReference type="OMA" id="ILHEWDT"/>
<dbReference type="InParanoid" id="G3JAT4"/>
<protein>
    <submittedName>
        <fullName evidence="2">Amidase, putative</fullName>
    </submittedName>
</protein>
<gene>
    <name evidence="2" type="ORF">CCM_02618</name>
</gene>
<dbReference type="Gene3D" id="3.90.1300.10">
    <property type="entry name" value="Amidase signature (AS) domain"/>
    <property type="match status" value="1"/>
</dbReference>
<accession>G3JAT4</accession>
<reference evidence="2 3" key="1">
    <citation type="journal article" date="2011" name="Genome Biol.">
        <title>Genome sequence of the insect pathogenic fungus Cordyceps militaris, a valued traditional Chinese medicine.</title>
        <authorList>
            <person name="Zheng P."/>
            <person name="Xia Y."/>
            <person name="Xiao G."/>
            <person name="Xiong C."/>
            <person name="Hu X."/>
            <person name="Zhang S."/>
            <person name="Zheng H."/>
            <person name="Huang Y."/>
            <person name="Zhou Y."/>
            <person name="Wang S."/>
            <person name="Zhao G.P."/>
            <person name="Liu X."/>
            <person name="St Leger R.J."/>
            <person name="Wang C."/>
        </authorList>
    </citation>
    <scope>NUCLEOTIDE SEQUENCE [LARGE SCALE GENOMIC DNA]</scope>
    <source>
        <strain evidence="2 3">CM01</strain>
    </source>
</reference>
<organism evidence="2 3">
    <name type="scientific">Cordyceps militaris (strain CM01)</name>
    <name type="common">Caterpillar fungus</name>
    <dbReference type="NCBI Taxonomy" id="983644"/>
    <lineage>
        <taxon>Eukaryota</taxon>
        <taxon>Fungi</taxon>
        <taxon>Dikarya</taxon>
        <taxon>Ascomycota</taxon>
        <taxon>Pezizomycotina</taxon>
        <taxon>Sordariomycetes</taxon>
        <taxon>Hypocreomycetidae</taxon>
        <taxon>Hypocreales</taxon>
        <taxon>Cordycipitaceae</taxon>
        <taxon>Cordyceps</taxon>
    </lineage>
</organism>
<dbReference type="Pfam" id="PF01425">
    <property type="entry name" value="Amidase"/>
    <property type="match status" value="1"/>
</dbReference>
<proteinExistence type="predicted"/>
<keyword evidence="3" id="KW-1185">Reference proteome</keyword>
<dbReference type="RefSeq" id="XP_006667833.1">
    <property type="nucleotide sequence ID" value="XM_006667770.1"/>
</dbReference>
<dbReference type="HOGENOM" id="CLU_009600_14_3_1"/>
<dbReference type="AlphaFoldDB" id="G3JAT4"/>
<dbReference type="STRING" id="983644.G3JAT4"/>
<dbReference type="PANTHER" id="PTHR42678:SF34">
    <property type="entry name" value="OS04G0183300 PROTEIN"/>
    <property type="match status" value="1"/>
</dbReference>
<dbReference type="KEGG" id="cmt:CCM_02618"/>
<dbReference type="GeneID" id="18164645"/>
<dbReference type="InterPro" id="IPR023631">
    <property type="entry name" value="Amidase_dom"/>
</dbReference>
<dbReference type="SUPFAM" id="SSF75304">
    <property type="entry name" value="Amidase signature (AS) enzymes"/>
    <property type="match status" value="1"/>
</dbReference>
<dbReference type="OrthoDB" id="566138at2759"/>
<dbReference type="VEuPathDB" id="FungiDB:CCM_02618"/>